<keyword evidence="1" id="KW-0472">Membrane</keyword>
<feature type="transmembrane region" description="Helical" evidence="1">
    <location>
        <begin position="12"/>
        <end position="34"/>
    </location>
</feature>
<name>A0ABS6TEC4_9ENTE</name>
<evidence type="ECO:0000256" key="1">
    <source>
        <dbReference type="SAM" id="Phobius"/>
    </source>
</evidence>
<comment type="caution">
    <text evidence="2">The sequence shown here is derived from an EMBL/GenBank/DDBJ whole genome shotgun (WGS) entry which is preliminary data.</text>
</comment>
<dbReference type="Proteomes" id="UP000774130">
    <property type="component" value="Unassembled WGS sequence"/>
</dbReference>
<feature type="transmembrane region" description="Helical" evidence="1">
    <location>
        <begin position="173"/>
        <end position="194"/>
    </location>
</feature>
<gene>
    <name evidence="2" type="ORF">KUA55_11225</name>
</gene>
<dbReference type="EMBL" id="JAHUZB010000004">
    <property type="protein sequence ID" value="MBV7391251.1"/>
    <property type="molecule type" value="Genomic_DNA"/>
</dbReference>
<keyword evidence="1" id="KW-0812">Transmembrane</keyword>
<evidence type="ECO:0000313" key="3">
    <source>
        <dbReference type="Proteomes" id="UP000774130"/>
    </source>
</evidence>
<dbReference type="PANTHER" id="PTHR37314">
    <property type="entry name" value="SLR0142 PROTEIN"/>
    <property type="match status" value="1"/>
</dbReference>
<sequence length="233" mass="25369">MNKEIKSGEPYMEFPMIAFFLAVAAGSMSGYTYFIGKAFSTVQSGNIILLGQSLAEKDWSHFFTVALTVLAFGIGAAITAIIQKDSPKNWSFNVIIIEVIVLFLLSLNFINSQLQTVHICMIISLLAGMQGNAFHKFGKDLVYGNVAVTLVVQNAFSFLMKSFFNQSGAAHKAFLYFSILVGFGFGGFAGTLLTSNFNDKALFLPIIVLLVIYTLGKNIESKTNQAISVNPQG</sequence>
<feature type="transmembrane region" description="Helical" evidence="1">
    <location>
        <begin position="59"/>
        <end position="78"/>
    </location>
</feature>
<keyword evidence="3" id="KW-1185">Reference proteome</keyword>
<dbReference type="Pfam" id="PF06912">
    <property type="entry name" value="DUF1275"/>
    <property type="match status" value="1"/>
</dbReference>
<reference evidence="2 3" key="1">
    <citation type="submission" date="2021-06" db="EMBL/GenBank/DDBJ databases">
        <title>Enterococcus alishanensis sp. nov., a novel lactic acid bacterium isolated from fresh coffee beans.</title>
        <authorList>
            <person name="Chen Y.-S."/>
        </authorList>
    </citation>
    <scope>NUCLEOTIDE SEQUENCE [LARGE SCALE GENOMIC DNA]</scope>
    <source>
        <strain evidence="2 3">ALS3</strain>
    </source>
</reference>
<protein>
    <submittedName>
        <fullName evidence="2">DUF1275 domain-containing protein</fullName>
    </submittedName>
</protein>
<proteinExistence type="predicted"/>
<dbReference type="InterPro" id="IPR010699">
    <property type="entry name" value="DUF1275"/>
</dbReference>
<feature type="transmembrane region" description="Helical" evidence="1">
    <location>
        <begin position="90"/>
        <end position="110"/>
    </location>
</feature>
<dbReference type="PANTHER" id="PTHR37314:SF4">
    <property type="entry name" value="UPF0700 TRANSMEMBRANE PROTEIN YOAK"/>
    <property type="match status" value="1"/>
</dbReference>
<accession>A0ABS6TEC4</accession>
<feature type="transmembrane region" description="Helical" evidence="1">
    <location>
        <begin position="201"/>
        <end position="219"/>
    </location>
</feature>
<organism evidence="2 3">
    <name type="scientific">Enterococcus alishanensis</name>
    <dbReference type="NCBI Taxonomy" id="1303817"/>
    <lineage>
        <taxon>Bacteria</taxon>
        <taxon>Bacillati</taxon>
        <taxon>Bacillota</taxon>
        <taxon>Bacilli</taxon>
        <taxon>Lactobacillales</taxon>
        <taxon>Enterococcaceae</taxon>
        <taxon>Enterococcus</taxon>
    </lineage>
</organism>
<keyword evidence="1" id="KW-1133">Transmembrane helix</keyword>
<feature type="transmembrane region" description="Helical" evidence="1">
    <location>
        <begin position="141"/>
        <end position="161"/>
    </location>
</feature>
<evidence type="ECO:0000313" key="2">
    <source>
        <dbReference type="EMBL" id="MBV7391251.1"/>
    </source>
</evidence>